<proteinExistence type="inferred from homology"/>
<dbReference type="InterPro" id="IPR036034">
    <property type="entry name" value="PDZ_sf"/>
</dbReference>
<evidence type="ECO:0000256" key="8">
    <source>
        <dbReference type="ARBA" id="ARBA00022989"/>
    </source>
</evidence>
<gene>
    <name evidence="11" type="ORF">MNBD_GAMMA08-1733</name>
</gene>
<evidence type="ECO:0000259" key="10">
    <source>
        <dbReference type="Pfam" id="PF11356"/>
    </source>
</evidence>
<dbReference type="GO" id="GO:0015628">
    <property type="term" value="P:protein secretion by the type II secretion system"/>
    <property type="evidence" value="ECO:0007669"/>
    <property type="project" value="InterPro"/>
</dbReference>
<sequence>MSTLANKLPKSLNLSDINLVKINRTLPPVVTLLLIIACSYTLSQITWSLIPADKEQQAPRSFKRNAPKQQANNYREITDAHLFGSFQQSSVKSAKQQDAPETRLNLVLKGVLATNPMEYGIAIISLGKSGEEKNYAPGDKVSGATVKEIYADRVILERAGRLETLRMPKDKSADLIKSVPSAARPAATTKPSTPGAVLSDIRKQILKNPTSFGKFAIPVPVKENGKIRGYRLQPQGDRTLFDTVGLEPSDVIVAVNGIDLSNPAKGLKALRALQRAKSVDLTILRNGSEMPLHFDVPK</sequence>
<dbReference type="EMBL" id="UOFH01000182">
    <property type="protein sequence ID" value="VAW61430.1"/>
    <property type="molecule type" value="Genomic_DNA"/>
</dbReference>
<evidence type="ECO:0000256" key="1">
    <source>
        <dbReference type="ARBA" id="ARBA00004533"/>
    </source>
</evidence>
<dbReference type="AlphaFoldDB" id="A0A3B0XA05"/>
<evidence type="ECO:0000256" key="6">
    <source>
        <dbReference type="ARBA" id="ARBA00022692"/>
    </source>
</evidence>
<dbReference type="Pfam" id="PF11356">
    <property type="entry name" value="T2SSC"/>
    <property type="match status" value="1"/>
</dbReference>
<protein>
    <recommendedName>
        <fullName evidence="10">Type II secretion system protein GspC N-terminal domain-containing protein</fullName>
    </recommendedName>
</protein>
<evidence type="ECO:0000256" key="3">
    <source>
        <dbReference type="ARBA" id="ARBA00022448"/>
    </source>
</evidence>
<keyword evidence="4" id="KW-1003">Cell membrane</keyword>
<dbReference type="GO" id="GO:0005886">
    <property type="term" value="C:plasma membrane"/>
    <property type="evidence" value="ECO:0007669"/>
    <property type="project" value="UniProtKB-SubCell"/>
</dbReference>
<evidence type="ECO:0000256" key="2">
    <source>
        <dbReference type="ARBA" id="ARBA00007986"/>
    </source>
</evidence>
<dbReference type="InterPro" id="IPR001639">
    <property type="entry name" value="T2SS_protein-GspC"/>
</dbReference>
<evidence type="ECO:0000256" key="5">
    <source>
        <dbReference type="ARBA" id="ARBA00022519"/>
    </source>
</evidence>
<dbReference type="Gene3D" id="2.30.30.830">
    <property type="match status" value="1"/>
</dbReference>
<dbReference type="SUPFAM" id="SSF50156">
    <property type="entry name" value="PDZ domain-like"/>
    <property type="match status" value="1"/>
</dbReference>
<keyword evidence="8" id="KW-1133">Transmembrane helix</keyword>
<dbReference type="NCBIfam" id="TIGR01713">
    <property type="entry name" value="typeII_sec_gspC"/>
    <property type="match status" value="1"/>
</dbReference>
<evidence type="ECO:0000256" key="9">
    <source>
        <dbReference type="ARBA" id="ARBA00023136"/>
    </source>
</evidence>
<name>A0A3B0XA05_9ZZZZ</name>
<dbReference type="GO" id="GO:0015627">
    <property type="term" value="C:type II protein secretion system complex"/>
    <property type="evidence" value="ECO:0007669"/>
    <property type="project" value="InterPro"/>
</dbReference>
<dbReference type="Gene3D" id="2.30.42.10">
    <property type="match status" value="1"/>
</dbReference>
<feature type="domain" description="Type II secretion system protein GspC N-terminal" evidence="10">
    <location>
        <begin position="32"/>
        <end position="167"/>
    </location>
</feature>
<keyword evidence="5" id="KW-0997">Cell inner membrane</keyword>
<reference evidence="11" key="1">
    <citation type="submission" date="2018-06" db="EMBL/GenBank/DDBJ databases">
        <authorList>
            <person name="Zhirakovskaya E."/>
        </authorList>
    </citation>
    <scope>NUCLEOTIDE SEQUENCE</scope>
</reference>
<keyword evidence="3" id="KW-0813">Transport</keyword>
<evidence type="ECO:0000256" key="4">
    <source>
        <dbReference type="ARBA" id="ARBA00022475"/>
    </source>
</evidence>
<keyword evidence="9" id="KW-0472">Membrane</keyword>
<evidence type="ECO:0000313" key="11">
    <source>
        <dbReference type="EMBL" id="VAW61430.1"/>
    </source>
</evidence>
<accession>A0A3B0XA05</accession>
<keyword evidence="7" id="KW-0653">Protein transport</keyword>
<comment type="subcellular location">
    <subcellularLocation>
        <location evidence="1">Cell inner membrane</location>
    </subcellularLocation>
</comment>
<keyword evidence="6" id="KW-0812">Transmembrane</keyword>
<comment type="similarity">
    <text evidence="2">Belongs to the GSP C family.</text>
</comment>
<organism evidence="11">
    <name type="scientific">hydrothermal vent metagenome</name>
    <dbReference type="NCBI Taxonomy" id="652676"/>
    <lineage>
        <taxon>unclassified sequences</taxon>
        <taxon>metagenomes</taxon>
        <taxon>ecological metagenomes</taxon>
    </lineage>
</organism>
<evidence type="ECO:0000256" key="7">
    <source>
        <dbReference type="ARBA" id="ARBA00022927"/>
    </source>
</evidence>
<dbReference type="InterPro" id="IPR024961">
    <property type="entry name" value="T2SS_GspC_N"/>
</dbReference>